<dbReference type="InterPro" id="IPR001849">
    <property type="entry name" value="PH_domain"/>
</dbReference>
<dbReference type="Proteomes" id="UP001148838">
    <property type="component" value="Unassembled WGS sequence"/>
</dbReference>
<dbReference type="InterPro" id="IPR021816">
    <property type="entry name" value="DOCK_C/D_N"/>
</dbReference>
<dbReference type="SUPFAM" id="SSF48371">
    <property type="entry name" value="ARM repeat"/>
    <property type="match status" value="1"/>
</dbReference>
<dbReference type="Pfam" id="PF14429">
    <property type="entry name" value="DOCK-C2"/>
    <property type="match status" value="1"/>
</dbReference>
<dbReference type="CDD" id="cd13267">
    <property type="entry name" value="PH_DOCK-D"/>
    <property type="match status" value="1"/>
</dbReference>
<dbReference type="InterPro" id="IPR035892">
    <property type="entry name" value="C2_domain_sf"/>
</dbReference>
<dbReference type="PANTHER" id="PTHR23317">
    <property type="entry name" value="DEDICATOR OF CYTOKINESIS DOCK"/>
    <property type="match status" value="1"/>
</dbReference>
<feature type="domain" description="C2 DOCK-type" evidence="6">
    <location>
        <begin position="935"/>
        <end position="1110"/>
    </location>
</feature>
<protein>
    <recommendedName>
        <fullName evidence="10">Dedicator of cytokinesis protein 9</fullName>
    </recommendedName>
</protein>
<dbReference type="PANTHER" id="PTHR23317:SF26">
    <property type="entry name" value="ZIZIMIN, ISOFORM K"/>
    <property type="match status" value="1"/>
</dbReference>
<dbReference type="Gene3D" id="1.20.58.740">
    <property type="match status" value="1"/>
</dbReference>
<feature type="region of interest" description="Disordered" evidence="4">
    <location>
        <begin position="278"/>
        <end position="301"/>
    </location>
</feature>
<dbReference type="InterPro" id="IPR043162">
    <property type="entry name" value="DOCK_C_lobe_C"/>
</dbReference>
<dbReference type="InterPro" id="IPR027357">
    <property type="entry name" value="DOCKER_dom"/>
</dbReference>
<dbReference type="Gene3D" id="1.10.10.1450">
    <property type="match status" value="1"/>
</dbReference>
<dbReference type="InterPro" id="IPR027007">
    <property type="entry name" value="C2_DOCK-type_domain"/>
</dbReference>
<dbReference type="InterPro" id="IPR043161">
    <property type="entry name" value="DOCK_C_lobe_A"/>
</dbReference>
<evidence type="ECO:0000313" key="9">
    <source>
        <dbReference type="Proteomes" id="UP001148838"/>
    </source>
</evidence>
<name>A0ABQ8SRA9_PERAM</name>
<dbReference type="InterPro" id="IPR016024">
    <property type="entry name" value="ARM-type_fold"/>
</dbReference>
<dbReference type="Gene3D" id="3.30.420.10">
    <property type="entry name" value="Ribonuclease H-like superfamily/Ribonuclease H"/>
    <property type="match status" value="1"/>
</dbReference>
<accession>A0ABQ8SRA9</accession>
<dbReference type="Gene3D" id="2.60.40.150">
    <property type="entry name" value="C2 domain"/>
    <property type="match status" value="1"/>
</dbReference>
<feature type="domain" description="PH" evidence="5">
    <location>
        <begin position="161"/>
        <end position="272"/>
    </location>
</feature>
<dbReference type="Pfam" id="PF20421">
    <property type="entry name" value="DHR-2_Lobe_C"/>
    <property type="match status" value="1"/>
</dbReference>
<evidence type="ECO:0008006" key="10">
    <source>
        <dbReference type="Google" id="ProtNLM"/>
    </source>
</evidence>
<feature type="compositionally biased region" description="Basic and acidic residues" evidence="4">
    <location>
        <begin position="1573"/>
        <end position="1587"/>
    </location>
</feature>
<dbReference type="InterPro" id="IPR001888">
    <property type="entry name" value="Transposase_1"/>
</dbReference>
<evidence type="ECO:0000313" key="8">
    <source>
        <dbReference type="EMBL" id="KAJ4436339.1"/>
    </source>
</evidence>
<keyword evidence="1" id="KW-0597">Phosphoprotein</keyword>
<dbReference type="InterPro" id="IPR037809">
    <property type="entry name" value="C2_Dock-D"/>
</dbReference>
<evidence type="ECO:0000259" key="7">
    <source>
        <dbReference type="PROSITE" id="PS51651"/>
    </source>
</evidence>
<dbReference type="Pfam" id="PF00169">
    <property type="entry name" value="PH"/>
    <property type="match status" value="1"/>
</dbReference>
<reference evidence="8 9" key="1">
    <citation type="journal article" date="2022" name="Allergy">
        <title>Genome assembly and annotation of Periplaneta americana reveal a comprehensive cockroach allergen profile.</title>
        <authorList>
            <person name="Wang L."/>
            <person name="Xiong Q."/>
            <person name="Saelim N."/>
            <person name="Wang L."/>
            <person name="Nong W."/>
            <person name="Wan A.T."/>
            <person name="Shi M."/>
            <person name="Liu X."/>
            <person name="Cao Q."/>
            <person name="Hui J.H.L."/>
            <person name="Sookrung N."/>
            <person name="Leung T.F."/>
            <person name="Tungtrongchitr A."/>
            <person name="Tsui S.K.W."/>
        </authorList>
    </citation>
    <scope>NUCLEOTIDE SEQUENCE [LARGE SCALE GENOMIC DNA]</scope>
    <source>
        <strain evidence="8">PWHHKU_190912</strain>
    </source>
</reference>
<dbReference type="Pfam" id="PF20422">
    <property type="entry name" value="DHR-2_Lobe_B"/>
    <property type="match status" value="1"/>
</dbReference>
<dbReference type="InterPro" id="IPR011993">
    <property type="entry name" value="PH-like_dom_sf"/>
</dbReference>
<feature type="domain" description="DOCKER" evidence="7">
    <location>
        <begin position="1942"/>
        <end position="2370"/>
    </location>
</feature>
<dbReference type="PROSITE" id="PS50003">
    <property type="entry name" value="PH_DOMAIN"/>
    <property type="match status" value="1"/>
</dbReference>
<dbReference type="PROSITE" id="PS51650">
    <property type="entry name" value="C2_DOCK"/>
    <property type="match status" value="1"/>
</dbReference>
<dbReference type="InterPro" id="IPR041426">
    <property type="entry name" value="Mos1_HTH"/>
</dbReference>
<organism evidence="8 9">
    <name type="scientific">Periplaneta americana</name>
    <name type="common">American cockroach</name>
    <name type="synonym">Blatta americana</name>
    <dbReference type="NCBI Taxonomy" id="6978"/>
    <lineage>
        <taxon>Eukaryota</taxon>
        <taxon>Metazoa</taxon>
        <taxon>Ecdysozoa</taxon>
        <taxon>Arthropoda</taxon>
        <taxon>Hexapoda</taxon>
        <taxon>Insecta</taxon>
        <taxon>Pterygota</taxon>
        <taxon>Neoptera</taxon>
        <taxon>Polyneoptera</taxon>
        <taxon>Dictyoptera</taxon>
        <taxon>Blattodea</taxon>
        <taxon>Blattoidea</taxon>
        <taxon>Blattidae</taxon>
        <taxon>Blattinae</taxon>
        <taxon>Periplaneta</taxon>
    </lineage>
</organism>
<dbReference type="Gene3D" id="2.30.29.30">
    <property type="entry name" value="Pleckstrin-homology domain (PH domain)/Phosphotyrosine-binding domain (PTB)"/>
    <property type="match status" value="1"/>
</dbReference>
<dbReference type="CDD" id="cd11694">
    <property type="entry name" value="DHR2_DOCK_D"/>
    <property type="match status" value="1"/>
</dbReference>
<evidence type="ECO:0000256" key="4">
    <source>
        <dbReference type="SAM" id="MobiDB-lite"/>
    </source>
</evidence>
<comment type="caution">
    <text evidence="8">The sequence shown here is derived from an EMBL/GenBank/DDBJ whole genome shotgun (WGS) entry which is preliminary data.</text>
</comment>
<gene>
    <name evidence="8" type="ORF">ANN_18970</name>
</gene>
<evidence type="ECO:0000259" key="6">
    <source>
        <dbReference type="PROSITE" id="PS51650"/>
    </source>
</evidence>
<dbReference type="SUPFAM" id="SSF50729">
    <property type="entry name" value="PH domain-like"/>
    <property type="match status" value="1"/>
</dbReference>
<dbReference type="CDD" id="cd08697">
    <property type="entry name" value="C2_Dock-D"/>
    <property type="match status" value="1"/>
</dbReference>
<evidence type="ECO:0000256" key="3">
    <source>
        <dbReference type="PROSITE-ProRule" id="PRU00983"/>
    </source>
</evidence>
<keyword evidence="9" id="KW-1185">Reference proteome</keyword>
<evidence type="ECO:0000256" key="1">
    <source>
        <dbReference type="ARBA" id="ARBA00022553"/>
    </source>
</evidence>
<dbReference type="Gene3D" id="1.25.40.410">
    <property type="match status" value="1"/>
</dbReference>
<comment type="similarity">
    <text evidence="3">Belongs to the DOCK family.</text>
</comment>
<dbReference type="InterPro" id="IPR036397">
    <property type="entry name" value="RNaseH_sf"/>
</dbReference>
<keyword evidence="2" id="KW-0344">Guanine-nucleotide releasing factor</keyword>
<dbReference type="InterPro" id="IPR046773">
    <property type="entry name" value="DOCKER_Lobe_C"/>
</dbReference>
<evidence type="ECO:0000259" key="5">
    <source>
        <dbReference type="PROSITE" id="PS50003"/>
    </source>
</evidence>
<feature type="region of interest" description="Disordered" evidence="4">
    <location>
        <begin position="1554"/>
        <end position="1596"/>
    </location>
</feature>
<proteinExistence type="inferred from homology"/>
<dbReference type="EMBL" id="JAJSOF020000023">
    <property type="protein sequence ID" value="KAJ4436339.1"/>
    <property type="molecule type" value="Genomic_DNA"/>
</dbReference>
<dbReference type="InterPro" id="IPR026791">
    <property type="entry name" value="DOCK"/>
</dbReference>
<evidence type="ECO:0000256" key="2">
    <source>
        <dbReference type="ARBA" id="ARBA00022658"/>
    </source>
</evidence>
<dbReference type="Pfam" id="PF01359">
    <property type="entry name" value="Transposase_1"/>
    <property type="match status" value="1"/>
</dbReference>
<dbReference type="PROSITE" id="PS51651">
    <property type="entry name" value="DOCKER"/>
    <property type="match status" value="1"/>
</dbReference>
<dbReference type="Pfam" id="PF06920">
    <property type="entry name" value="DHR-2_Lobe_A"/>
    <property type="match status" value="1"/>
</dbReference>
<dbReference type="Pfam" id="PF11878">
    <property type="entry name" value="DOCK_C-D_N"/>
    <property type="match status" value="1"/>
</dbReference>
<dbReference type="SMART" id="SM00233">
    <property type="entry name" value="PH"/>
    <property type="match status" value="1"/>
</dbReference>
<dbReference type="Pfam" id="PF17906">
    <property type="entry name" value="HTH_48"/>
    <property type="match status" value="1"/>
</dbReference>
<sequence length="2399" mass="274375">MSERKFTRGLGKPGMAAQLRETVSQVVRESTVQNKPQLVEPIDFETFILKNKTLLQNDPQRELLLYPSDDVSHVVLPRRFRTTIHSVPASLDTSDCSLLTKECLKTYTSNWNLIHYKYSAYSGTYLELPKILKSDELKDEVYEVDTDADQVDEDLFLKDDCITKQGYLMKGPEVGSDRMFVNIGSKSFKRRYCYLRQEVDGTYILELHKDEKKGDAKATIVMDFCTEVVRNTKRGRFCFELRMTAGHKSYSLAAENESELQDWLSKLNSVLQQNKLQEEKRAASLERASNTPPPSPQPLQMYGTLKGLEQSMNPQLMKYARETDVSIALARRENRRRLFSVYPHMPHVKNGGTNSLEHGVDPYREQFGQRLQVRCESIRFRLQAPIDGEKEALCQVEPYLTTLALYDTKQGRKLTENFHFDVNHSQVRSMVPCTSKSGSEDELKNLLPSELQQVPEEWLMYPKQAVFSISNPHPEVFVVVKLDKILQGGICQTTEPYIRSTKDPRLGLRVHKSVKMCCQRLGTYRMPFAWTARPLFRLYSNELDTSDFQAIYRQEGNRLKDDELLKILSEFRNDQEHPADCEMQSVISFLNARNIKPADIHRQLCEVYGDDAISDGMVRRWVRKFNEGCVSVHDEQCTDWPSLINDDLVCAVDEKIHEDRSEQGDEFFDHIVTGDETWVSHMTLESKQQSMVWRHTASPRKKKFKQTMSTRKIMCTVFWDRKGVLLIEFLPQGETINRETYCQTLKKLRSAIQNKRLGMLTDGVVLLHDNARPHTARDTQNLISKFGWEQIDHPHYSPDLAPSDFHLFLHLKKFLSGQRFDGDDEMKAAVQEWFASQAGEFYNEGIERLVPRLDECLNNGGDYVEKPDKMSRLTVIPGWVRIKIEAITELPENSLTTSLAPLKPFPLPPTNEPTIEVMEFEGTSEKDVHPYTTFLNNLYVYPQSLNFDTQKTFTRARNIACVVELRDSDADGAQPLRCVFGRPGGPVFVHQSSCTVLHHSTTPTWYEEVKLRLPINLHSKHHLLFTFYHISCELSKKKENSIETCVGYTWLPLLQKGRLNVEEQVLPVASNLPPGYLSVQPLGLGKGYSGPEISWIDSQRQIFSVNFQLVSTVATRDQHLHNLFAHTDKMLDNKAASPPPCETEICKILKAAHAIQLPTVITFLPTLLNHLFSLLVVSSSEEIGLNVIRVLIHIIHMVHEAGRKEILQAYVKFVFVPPSVASLTTVHEEMSRHLPTLLRPANTDFLVINKFMHHSSFFFDIMVKSMAQHLLSSGRIKMHRNERFSADFLYRIQNLLQVLCPYLIQKYKEMPIETQELNRSLANFLKKCLTFMDRGYVFKLINSYMDKFNPGDPKTLYDYKFTFLQIICSHEHYVAFNLPIMHARLGSKGRNDYMSEYCLSEEFCKQHFLVGLLLQEVRTSLNEVFQIRKIAVSTLRDLLAKHELDDRYQNKGQLGRIAAIYIPWLGIVLDNLNRLSAVQEASGRHAEPNLCGSSSSSFLNLKDSGTSVGTPRSLNRFTMHLDARASMHFRDSSYFAAIAGQGLVNGSSSVSLESESSTVSGDGHSTVSQETAIIRDPKDEISKDGSSKRHSRSLSVTHASHPMRCDKLQTTEVKDLLLCFLFVVKYLGDECLITWWHQCTETEVLNFFKGLEMCLHQFKYTGKRHIAGKTAGKPNTAKAMTLPARMQPPDFSGDSPILPPHSGSSSVGRDGIQQIVGESDSSKLYQALLEANMATEVGLIALDALGLYCIHFKDNLLASEGDNVVMRKVFDIYLSFLQVGQSETLFRHVFAALRAYINNFSVALFQGNASLCGRLCYELLRCCNSRLSTIRQESCAILYLLMRSNFEFTSRKGLTRVHLQVIISVSQMLGNVIGLNNARFQESLSLINSYASSDKVMKGTGFPGEVKDLTKRIRTVLMATAQMREHHHDPEMLVDLQHSLANSYASTPELRHTWLETMTRNHVRDGNFSEAASCQLHIAALMAEYLKLKKVQTWGAEAFSKISSNIAQDERGLKLDAGVQDIQYTEYVLLEQLERCAEYLEKAERYELLGELYRLIIPMHEHKRNYEALTHCYQSLAQAYSKIMEVTRTGKRLLGRYYRVAFFGQAYFEEDSGVEYVYKEPKVTSLPEISERLYHLYCDKFGQDVVKIIMDSIPINPSELDVKYAYIQVTHVTPYFDKLELEERQTEFEQSHDINCFMFETPFTRDGKARGNPEDQWKRRTILTTQYSFPYVKKRIRVVQQRIQELSPIEVALDEMQARVAELEEVVFMKPTDAKKLQLRLQGSVCVQVNAGPLAYASVFLDPSLDLHYPEDKVEDLKDVFREFVKICYMALQINSKLITSDQHEYQEVLRQNFQKLCHSLSSLFGESLWPDEEMGCFKRNSQALFSVISGASGNSSSA</sequence>
<dbReference type="InterPro" id="IPR046770">
    <property type="entry name" value="DOCKER_Lobe_B"/>
</dbReference>
<dbReference type="InterPro" id="IPR046769">
    <property type="entry name" value="DOCKER_Lobe_A"/>
</dbReference>